<protein>
    <submittedName>
        <fullName evidence="1">Uncharacterized protein</fullName>
    </submittedName>
</protein>
<dbReference type="EMBL" id="JAVDVI010000025">
    <property type="protein sequence ID" value="MDR6969628.1"/>
    <property type="molecule type" value="Genomic_DNA"/>
</dbReference>
<dbReference type="RefSeq" id="WP_310028888.1">
    <property type="nucleotide sequence ID" value="NZ_JAVDVI010000025.1"/>
</dbReference>
<accession>A0ABU1TUS2</accession>
<keyword evidence="2" id="KW-1185">Reference proteome</keyword>
<sequence length="83" mass="10016">MKNILITIFIIISNITFAQEYKTLDSIYFVDFENINKGEVQIRKYSNFELNKKWWIAQKNYKLYQKNEDLEFINNLNSINNLG</sequence>
<name>A0ABU1TUS2_9FLAO</name>
<organism evidence="1 2">
    <name type="scientific">Flavobacterium arsenatis</name>
    <dbReference type="NCBI Taxonomy" id="1484332"/>
    <lineage>
        <taxon>Bacteria</taxon>
        <taxon>Pseudomonadati</taxon>
        <taxon>Bacteroidota</taxon>
        <taxon>Flavobacteriia</taxon>
        <taxon>Flavobacteriales</taxon>
        <taxon>Flavobacteriaceae</taxon>
        <taxon>Flavobacterium</taxon>
    </lineage>
</organism>
<evidence type="ECO:0000313" key="2">
    <source>
        <dbReference type="Proteomes" id="UP001255185"/>
    </source>
</evidence>
<dbReference type="Proteomes" id="UP001255185">
    <property type="component" value="Unassembled WGS sequence"/>
</dbReference>
<reference evidence="1 2" key="1">
    <citation type="submission" date="2023-07" db="EMBL/GenBank/DDBJ databases">
        <title>Sorghum-associated microbial communities from plants grown in Nebraska, USA.</title>
        <authorList>
            <person name="Schachtman D."/>
        </authorList>
    </citation>
    <scope>NUCLEOTIDE SEQUENCE [LARGE SCALE GENOMIC DNA]</scope>
    <source>
        <strain evidence="1 2">3773</strain>
    </source>
</reference>
<evidence type="ECO:0000313" key="1">
    <source>
        <dbReference type="EMBL" id="MDR6969628.1"/>
    </source>
</evidence>
<comment type="caution">
    <text evidence="1">The sequence shown here is derived from an EMBL/GenBank/DDBJ whole genome shotgun (WGS) entry which is preliminary data.</text>
</comment>
<gene>
    <name evidence="1" type="ORF">J2X31_003661</name>
</gene>
<proteinExistence type="predicted"/>